<dbReference type="FunFam" id="3.40.50.300:FF:000326">
    <property type="entry name" value="P-loop containing nucleoside triphosphate hydrolase"/>
    <property type="match status" value="1"/>
</dbReference>
<feature type="compositionally biased region" description="Basic and acidic residues" evidence="5">
    <location>
        <begin position="756"/>
        <end position="776"/>
    </location>
</feature>
<dbReference type="GO" id="GO:0016787">
    <property type="term" value="F:hydrolase activity"/>
    <property type="evidence" value="ECO:0007669"/>
    <property type="project" value="UniProtKB-KW"/>
</dbReference>
<dbReference type="ExpressionAtlas" id="A0A6I8UEM9">
    <property type="expression patterns" value="baseline"/>
</dbReference>
<dbReference type="InterPro" id="IPR045055">
    <property type="entry name" value="DNA2/NAM7-like"/>
</dbReference>
<sequence>MTCWYLEHLSTKERVILHNGKNTIGRHSTCKIVVTYAYISRKHVEITVSPNEVLVRCLNAPNGVYVNAEELAQDGAVGVPVREGDTICLGCPIPEKVSRTYAVFRLKKGADDSDQIVILSDSDDSAPLPPLKPAAEIKVESVASDNAAPNSASKETDKGSPTASSSHPMLHLPKLPHVKPELVQTARDITNIFGEADETIIDSVLEINPYLYNHLSKDKQAVSISKLHDGQVIELAEKKDSPDGLPCPKQSDHADSISMPPPFSPATSLEKIVEEYDEDMAMSQAVLQEMKEEMALSDGEENFFDTNNNGSRSHGSPLSSINDDDIIVITDSDDDDLCSKVTDWSNKLLSQKANDVLSQAYPMADSDPEDDFQSQMKFRNLPKALRMVDSSDEESDLLAPLFPKRSNPLRIDSSSDESDTSTPTTRKADRLSSKPSPIRRGANRSNSTADDCQLFTRRQRKDPDDIFQGPDFSSSTHPQKNDYDCKLNDWDFDSVIFGALNDESPNEDLTKKSNIIQGRDEIDLDVSMEVGLMAHSNVSMEKADTSGEELKETPSVKKAAAEPAVANKDTEKSRISQRRSTIGASREDLAQTYETKDKSEPEASNKNYTKEKDSSVEIEVPSKPNEVEKAAVETAASIKDTKKSRISHPRKTVSGSREDLAGTSVEKTKDKVESVVSNKNHAKTKGSSMEKEVPSKRKEVPKVEPAVSHKKSKISEPPSTIAVSREEFLAASGEDPKETPVDKTEDQVESAVSNKNDAKAKGSSVEKRKEASKVEPEEFLAASGEEPKETPSVDQEQVEPEVSNRSKENEPPPKPNQEFPPKREPNARLRSRATSCYYERPQDEPDLVATIVNGIGVRLIRGPEVIEAPSLPKCRGKLRGVSAVPKDKVLDRQRFLDYQADMNAKWKEKPKPKKTVDDETKDKRREALKKLSEKKPVENTSEQSVNGKRKAPTTVPKVSNNNRGAFLTVGIDGPPPSKIPSMDLPKPNRSRRSTIDVESFSQQIQATDFLPRRIGRPPERKEAEYARNQRTCNRVTFASMEKDMEEKLRLQKISKRVRFSDKVQIKFIEGRRTARGSRGVHGKKDTELLFSSTYDERRERWARTQVNDLTSHFETILKWANQWLKLRSVDAVANADVLKPIALEFETVKQYKEIFVPLIKLELLTTIEREYKVGRESFEVCLQFPVEEKNSFYCLTTRVFTKPTGKYMLYTLSSGDKLKETFANLREQGTKNGHELVFEILKDGISLETFEGIKLLTAHPVVDSLRVELGVLRAVDQLSRSPLHRKIIKPAEMLKNAHIPSYGTPFVFKGFAKLNPHQEDVCSSTYQRVIDDVKPSITLIQGPPGTGKSMVIANISFQCLYGKAVIKRDRKILICAHSNTAVDSIVYRLHNVRENFNEKDRFHMLRYGLYEKMNTLSRQYSLEHKYQSARAQKRECLTPENRAILKERYLALQAELNKMKMRNLDGTWLFDRYQEKTKQLLNWEEQLNPRLTHREEYDIAHSLIKEANIVCTTLSSCVKLGSFINYFDICLIDEATQCTEPWTLLPMRFGIPHLVLVGDTQQLPAVVLSQKAVDFGLSKSMFDRIQRSLEKQQGVQPNGHLSVHTKLFSLTTQYRMHPEICKWPNRYFYEDRLVNGQGLDMFLDSPLIPYSVINLGFTSDTSDPKTRSIKNEEEARFVAKLLAEMENHLPSKVYLYGLISPYSSQCHTLSQVIPSHMKIMPPHTVDAYQGMESDVIVISNARTRGTGFLSNYQRLNVAVTRPRRCLIICGNFNDLQSVPMWKNLLGDARKRGVYFDLKREDVANLKESLMSKLLVKTTEKADKDNL</sequence>
<feature type="compositionally biased region" description="Basic and acidic residues" evidence="5">
    <location>
        <begin position="656"/>
        <end position="673"/>
    </location>
</feature>
<dbReference type="PANTHER" id="PTHR10887">
    <property type="entry name" value="DNA2/NAM7 HELICASE FAMILY"/>
    <property type="match status" value="1"/>
</dbReference>
<keyword evidence="1" id="KW-0547">Nucleotide-binding</keyword>
<organism evidence="7 8">
    <name type="scientific">Drosophila pseudoobscura pseudoobscura</name>
    <name type="common">Fruit fly</name>
    <dbReference type="NCBI Taxonomy" id="46245"/>
    <lineage>
        <taxon>Eukaryota</taxon>
        <taxon>Metazoa</taxon>
        <taxon>Ecdysozoa</taxon>
        <taxon>Arthropoda</taxon>
        <taxon>Hexapoda</taxon>
        <taxon>Insecta</taxon>
        <taxon>Pterygota</taxon>
        <taxon>Neoptera</taxon>
        <taxon>Endopterygota</taxon>
        <taxon>Diptera</taxon>
        <taxon>Brachycera</taxon>
        <taxon>Muscomorpha</taxon>
        <taxon>Ephydroidea</taxon>
        <taxon>Drosophilidae</taxon>
        <taxon>Drosophila</taxon>
        <taxon>Sophophora</taxon>
    </lineage>
</organism>
<evidence type="ECO:0000256" key="5">
    <source>
        <dbReference type="SAM" id="MobiDB-lite"/>
    </source>
</evidence>
<feature type="compositionally biased region" description="Basic and acidic residues" evidence="5">
    <location>
        <begin position="802"/>
        <end position="811"/>
    </location>
</feature>
<dbReference type="InterPro" id="IPR041677">
    <property type="entry name" value="DNA2/NAM7_AAA_11"/>
</dbReference>
<feature type="compositionally biased region" description="Basic and acidic residues" evidence="5">
    <location>
        <begin position="688"/>
        <end position="702"/>
    </location>
</feature>
<dbReference type="GO" id="GO:0004386">
    <property type="term" value="F:helicase activity"/>
    <property type="evidence" value="ECO:0007669"/>
    <property type="project" value="UniProtKB-KW"/>
</dbReference>
<dbReference type="SUPFAM" id="SSF49879">
    <property type="entry name" value="SMAD/FHA domain"/>
    <property type="match status" value="1"/>
</dbReference>
<feature type="compositionally biased region" description="Basic and acidic residues" evidence="5">
    <location>
        <begin position="724"/>
        <end position="746"/>
    </location>
</feature>
<dbReference type="GO" id="GO:0006369">
    <property type="term" value="P:termination of RNA polymerase II transcription"/>
    <property type="evidence" value="ECO:0007669"/>
    <property type="project" value="TreeGrafter"/>
</dbReference>
<dbReference type="SUPFAM" id="SSF52540">
    <property type="entry name" value="P-loop containing nucleoside triphosphate hydrolases"/>
    <property type="match status" value="1"/>
</dbReference>
<dbReference type="Pfam" id="PF13086">
    <property type="entry name" value="AAA_11"/>
    <property type="match status" value="1"/>
</dbReference>
<dbReference type="Pfam" id="PF13087">
    <property type="entry name" value="AAA_12"/>
    <property type="match status" value="1"/>
</dbReference>
<feature type="region of interest" description="Disordered" evidence="5">
    <location>
        <begin position="539"/>
        <end position="840"/>
    </location>
</feature>
<dbReference type="SMART" id="SM00240">
    <property type="entry name" value="FHA"/>
    <property type="match status" value="1"/>
</dbReference>
<dbReference type="InterPro" id="IPR027417">
    <property type="entry name" value="P-loop_NTPase"/>
</dbReference>
<dbReference type="GO" id="GO:0016604">
    <property type="term" value="C:nuclear body"/>
    <property type="evidence" value="ECO:0007669"/>
    <property type="project" value="TreeGrafter"/>
</dbReference>
<keyword evidence="4" id="KW-0067">ATP-binding</keyword>
<keyword evidence="3" id="KW-0347">Helicase</keyword>
<dbReference type="GO" id="GO:0005694">
    <property type="term" value="C:chromosome"/>
    <property type="evidence" value="ECO:0007669"/>
    <property type="project" value="UniProtKB-ARBA"/>
</dbReference>
<dbReference type="RefSeq" id="XP_001354266.4">
    <property type="nucleotide sequence ID" value="XM_001354230.4"/>
</dbReference>
<evidence type="ECO:0000256" key="4">
    <source>
        <dbReference type="ARBA" id="ARBA00022840"/>
    </source>
</evidence>
<protein>
    <submittedName>
        <fullName evidence="8">Uncharacterized protein Setx</fullName>
    </submittedName>
</protein>
<feature type="region of interest" description="Disordered" evidence="5">
    <location>
        <begin position="301"/>
        <end position="321"/>
    </location>
</feature>
<reference evidence="8" key="1">
    <citation type="submission" date="2025-08" db="UniProtKB">
        <authorList>
            <consortium name="RefSeq"/>
        </authorList>
    </citation>
    <scope>IDENTIFICATION</scope>
    <source>
        <strain evidence="8">MV-25-SWS-2005</strain>
        <tissue evidence="8">Whole body</tissue>
    </source>
</reference>
<keyword evidence="7" id="KW-1185">Reference proteome</keyword>
<feature type="region of interest" description="Disordered" evidence="5">
    <location>
        <begin position="928"/>
        <end position="999"/>
    </location>
</feature>
<dbReference type="CDD" id="cd18808">
    <property type="entry name" value="SF1_C_Upf1"/>
    <property type="match status" value="1"/>
</dbReference>
<dbReference type="InterPro" id="IPR041679">
    <property type="entry name" value="DNA2/NAM7-like_C"/>
</dbReference>
<feature type="compositionally biased region" description="Basic residues" evidence="5">
    <location>
        <begin position="642"/>
        <end position="651"/>
    </location>
</feature>
<feature type="region of interest" description="Disordered" evidence="5">
    <location>
        <begin position="141"/>
        <end position="173"/>
    </location>
</feature>
<feature type="region of interest" description="Disordered" evidence="5">
    <location>
        <begin position="237"/>
        <end position="263"/>
    </location>
</feature>
<feature type="compositionally biased region" description="Polar residues" evidence="5">
    <location>
        <begin position="304"/>
        <end position="318"/>
    </location>
</feature>
<evidence type="ECO:0000256" key="1">
    <source>
        <dbReference type="ARBA" id="ARBA00022741"/>
    </source>
</evidence>
<dbReference type="Pfam" id="PF00498">
    <property type="entry name" value="FHA"/>
    <property type="match status" value="1"/>
</dbReference>
<evidence type="ECO:0000256" key="3">
    <source>
        <dbReference type="ARBA" id="ARBA00022806"/>
    </source>
</evidence>
<evidence type="ECO:0000259" key="6">
    <source>
        <dbReference type="PROSITE" id="PS50006"/>
    </source>
</evidence>
<dbReference type="PROSITE" id="PS50006">
    <property type="entry name" value="FHA_DOMAIN"/>
    <property type="match status" value="1"/>
</dbReference>
<proteinExistence type="predicted"/>
<accession>A0A6I8UEM9</accession>
<dbReference type="Gene3D" id="2.60.200.20">
    <property type="match status" value="1"/>
</dbReference>
<feature type="compositionally biased region" description="Basic and acidic residues" evidence="5">
    <location>
        <begin position="585"/>
        <end position="615"/>
    </location>
</feature>
<feature type="compositionally biased region" description="Basic and acidic residues" evidence="5">
    <location>
        <begin position="541"/>
        <end position="555"/>
    </location>
</feature>
<dbReference type="FunCoup" id="A0A6I8UEM9">
    <property type="interactions" value="221"/>
</dbReference>
<dbReference type="Proteomes" id="UP000001819">
    <property type="component" value="Chromosome X"/>
</dbReference>
<feature type="compositionally biased region" description="Basic and acidic residues" evidence="5">
    <location>
        <begin position="928"/>
        <end position="937"/>
    </location>
</feature>
<dbReference type="GO" id="GO:0005524">
    <property type="term" value="F:ATP binding"/>
    <property type="evidence" value="ECO:0007669"/>
    <property type="project" value="UniProtKB-KW"/>
</dbReference>
<feature type="domain" description="FHA" evidence="6">
    <location>
        <begin position="22"/>
        <end position="71"/>
    </location>
</feature>
<dbReference type="GO" id="GO:0001147">
    <property type="term" value="F:transcription termination site sequence-specific DNA binding"/>
    <property type="evidence" value="ECO:0007669"/>
    <property type="project" value="TreeGrafter"/>
</dbReference>
<feature type="compositionally biased region" description="Polar residues" evidence="5">
    <location>
        <begin position="143"/>
        <end position="167"/>
    </location>
</feature>
<dbReference type="PANTHER" id="PTHR10887:SF495">
    <property type="entry name" value="HELICASE SENATAXIN ISOFORM X1-RELATED"/>
    <property type="match status" value="1"/>
</dbReference>
<dbReference type="InterPro" id="IPR047187">
    <property type="entry name" value="SF1_C_Upf1"/>
</dbReference>
<gene>
    <name evidence="8" type="primary">Setx</name>
</gene>
<dbReference type="InParanoid" id="A0A6I8UEM9"/>
<evidence type="ECO:0000313" key="8">
    <source>
        <dbReference type="RefSeq" id="XP_001354266.4"/>
    </source>
</evidence>
<evidence type="ECO:0000313" key="7">
    <source>
        <dbReference type="Proteomes" id="UP000001819"/>
    </source>
</evidence>
<name>A0A6I8UEM9_DROPS</name>
<dbReference type="Gene3D" id="3.40.50.300">
    <property type="entry name" value="P-loop containing nucleotide triphosphate hydrolases"/>
    <property type="match status" value="2"/>
</dbReference>
<dbReference type="InterPro" id="IPR008984">
    <property type="entry name" value="SMAD_FHA_dom_sf"/>
</dbReference>
<dbReference type="KEGG" id="dpo:4814116"/>
<dbReference type="CDD" id="cd00060">
    <property type="entry name" value="FHA"/>
    <property type="match status" value="1"/>
</dbReference>
<feature type="region of interest" description="Disordered" evidence="5">
    <location>
        <begin position="399"/>
        <end position="480"/>
    </location>
</feature>
<keyword evidence="2" id="KW-0378">Hydrolase</keyword>
<evidence type="ECO:0000256" key="2">
    <source>
        <dbReference type="ARBA" id="ARBA00022801"/>
    </source>
</evidence>
<dbReference type="InterPro" id="IPR000253">
    <property type="entry name" value="FHA_dom"/>
</dbReference>